<evidence type="ECO:0000259" key="15">
    <source>
        <dbReference type="Pfam" id="PF01207"/>
    </source>
</evidence>
<dbReference type="InterPro" id="IPR035587">
    <property type="entry name" value="DUS-like_FMN-bd"/>
</dbReference>
<comment type="function">
    <text evidence="2 12">Catalyzes the synthesis of 5,6-dihydrouridine (D), a modified base found in the D-loop of most tRNAs, via the reduction of the C5-C6 double bond in target uridines.</text>
</comment>
<feature type="active site" description="Proton donor" evidence="13">
    <location>
        <position position="107"/>
    </location>
</feature>
<evidence type="ECO:0000256" key="8">
    <source>
        <dbReference type="ARBA" id="ARBA00022884"/>
    </source>
</evidence>
<keyword evidence="14" id="KW-0547">Nucleotide-binding</keyword>
<evidence type="ECO:0000256" key="13">
    <source>
        <dbReference type="PIRSR" id="PIRSR006621-1"/>
    </source>
</evidence>
<sequence length="338" mass="37229">MVKPLAPLQIGPVRIEDPVILAPLSGVTDMPYRRLVKRTGAGLVVSEMIASQAMIRATRESLLKTEWHLDEAPISMQLAGCEPEVMGEAAKLNVDRGAHIIDINFGCPVKKVVNGFAGSALMKDELLAGRIMEATVKAVSVPVTMKMRKGWDANNLNAPNMARIAEECGIKMLTVHGRTRCQMYNGTADWKFIRQVKEAVKIPVIANGDINSFDDAVRCLEESGADGIMIGRGTYGRPWFIAQVMHYLRTGVKLPDPPLADQMQTVLEHYDAILAHYGVEAGIKIARKHVAWYSKGMNGSADYRHQIMTSEDPEQMKQQIIAFYSAALDRGVTERIAA</sequence>
<comment type="similarity">
    <text evidence="12">Belongs to the dus family.</text>
</comment>
<evidence type="ECO:0000256" key="4">
    <source>
        <dbReference type="ARBA" id="ARBA00022630"/>
    </source>
</evidence>
<dbReference type="InterPro" id="IPR001269">
    <property type="entry name" value="DUS_fam"/>
</dbReference>
<protein>
    <recommendedName>
        <fullName evidence="12">tRNA-dihydrouridine synthase</fullName>
        <ecNumber evidence="12">1.3.1.-</ecNumber>
    </recommendedName>
</protein>
<feature type="binding site" evidence="14">
    <location>
        <position position="77"/>
    </location>
    <ligand>
        <name>FMN</name>
        <dbReference type="ChEBI" id="CHEBI:58210"/>
    </ligand>
</feature>
<evidence type="ECO:0000256" key="1">
    <source>
        <dbReference type="ARBA" id="ARBA00001917"/>
    </source>
</evidence>
<dbReference type="Gene3D" id="3.20.20.70">
    <property type="entry name" value="Aldolase class I"/>
    <property type="match status" value="1"/>
</dbReference>
<comment type="catalytic activity">
    <reaction evidence="10">
        <text>a 5,6-dihydrouridine in tRNA + NADP(+) = a uridine in tRNA + NADPH + H(+)</text>
        <dbReference type="Rhea" id="RHEA:23624"/>
        <dbReference type="Rhea" id="RHEA-COMP:13339"/>
        <dbReference type="Rhea" id="RHEA-COMP:13887"/>
        <dbReference type="ChEBI" id="CHEBI:15378"/>
        <dbReference type="ChEBI" id="CHEBI:57783"/>
        <dbReference type="ChEBI" id="CHEBI:58349"/>
        <dbReference type="ChEBI" id="CHEBI:65315"/>
        <dbReference type="ChEBI" id="CHEBI:74443"/>
    </reaction>
</comment>
<comment type="caution">
    <text evidence="16">The sequence shown here is derived from an EMBL/GenBank/DDBJ whole genome shotgun (WGS) entry which is preliminary data.</text>
</comment>
<evidence type="ECO:0000256" key="12">
    <source>
        <dbReference type="PIRNR" id="PIRNR006621"/>
    </source>
</evidence>
<evidence type="ECO:0000256" key="6">
    <source>
        <dbReference type="ARBA" id="ARBA00022694"/>
    </source>
</evidence>
<dbReference type="NCBIfam" id="TIGR00737">
    <property type="entry name" value="nifR3_yhdG"/>
    <property type="match status" value="1"/>
</dbReference>
<dbReference type="InterPro" id="IPR024036">
    <property type="entry name" value="tRNA-dHydroUridine_Synthase_C"/>
</dbReference>
<keyword evidence="3" id="KW-0820">tRNA-binding</keyword>
<keyword evidence="5 12" id="KW-0288">FMN</keyword>
<keyword evidence="4 12" id="KW-0285">Flavoprotein</keyword>
<dbReference type="PANTHER" id="PTHR45846">
    <property type="entry name" value="TRNA-DIHYDROURIDINE(47) SYNTHASE [NAD(P)(+)]-LIKE"/>
    <property type="match status" value="1"/>
</dbReference>
<dbReference type="GO" id="GO:0000049">
    <property type="term" value="F:tRNA binding"/>
    <property type="evidence" value="ECO:0007669"/>
    <property type="project" value="UniProtKB-KW"/>
</dbReference>
<evidence type="ECO:0000256" key="5">
    <source>
        <dbReference type="ARBA" id="ARBA00022643"/>
    </source>
</evidence>
<reference evidence="16 17" key="1">
    <citation type="submission" date="2017-07" db="EMBL/GenBank/DDBJ databases">
        <title>Niveispirillum cyanobacteriorum sp. nov., isolated from cyanobacterial aggregates in a eutrophic lake.</title>
        <authorList>
            <person name="Cai H."/>
        </authorList>
    </citation>
    <scope>NUCLEOTIDE SEQUENCE [LARGE SCALE GENOMIC DNA]</scope>
    <source>
        <strain evidence="17">TH1-14</strain>
    </source>
</reference>
<gene>
    <name evidence="16" type="ORF">CHU95_18950</name>
</gene>
<dbReference type="GO" id="GO:0050660">
    <property type="term" value="F:flavin adenine dinucleotide binding"/>
    <property type="evidence" value="ECO:0007669"/>
    <property type="project" value="InterPro"/>
</dbReference>
<dbReference type="PANTHER" id="PTHR45846:SF1">
    <property type="entry name" value="TRNA-DIHYDROURIDINE(47) SYNTHASE [NAD(P)(+)]-LIKE"/>
    <property type="match status" value="1"/>
</dbReference>
<feature type="binding site" evidence="14">
    <location>
        <begin position="231"/>
        <end position="232"/>
    </location>
    <ligand>
        <name>FMN</name>
        <dbReference type="ChEBI" id="CHEBI:58210"/>
    </ligand>
</feature>
<dbReference type="SUPFAM" id="SSF51395">
    <property type="entry name" value="FMN-linked oxidoreductases"/>
    <property type="match status" value="1"/>
</dbReference>
<name>A0A255YVW2_9PROT</name>
<evidence type="ECO:0000313" key="17">
    <source>
        <dbReference type="Proteomes" id="UP000216998"/>
    </source>
</evidence>
<dbReference type="Pfam" id="PF01207">
    <property type="entry name" value="Dus"/>
    <property type="match status" value="1"/>
</dbReference>
<evidence type="ECO:0000256" key="14">
    <source>
        <dbReference type="PIRSR" id="PIRSR006621-2"/>
    </source>
</evidence>
<proteinExistence type="inferred from homology"/>
<dbReference type="InterPro" id="IPR004652">
    <property type="entry name" value="DusB-like"/>
</dbReference>
<evidence type="ECO:0000256" key="7">
    <source>
        <dbReference type="ARBA" id="ARBA00022857"/>
    </source>
</evidence>
<dbReference type="RefSeq" id="WP_094457857.1">
    <property type="nucleotide sequence ID" value="NZ_NOXU01000031.1"/>
</dbReference>
<dbReference type="PIRSF" id="PIRSF006621">
    <property type="entry name" value="Dus"/>
    <property type="match status" value="1"/>
</dbReference>
<evidence type="ECO:0000256" key="2">
    <source>
        <dbReference type="ARBA" id="ARBA00002790"/>
    </source>
</evidence>
<dbReference type="EC" id="1.3.1.-" evidence="12"/>
<accession>A0A255YVW2</accession>
<feature type="binding site" evidence="14">
    <location>
        <position position="176"/>
    </location>
    <ligand>
        <name>FMN</name>
        <dbReference type="ChEBI" id="CHEBI:58210"/>
    </ligand>
</feature>
<dbReference type="InterPro" id="IPR018517">
    <property type="entry name" value="tRNA_hU_synthase_CS"/>
</dbReference>
<keyword evidence="7" id="KW-0521">NADP</keyword>
<comment type="catalytic activity">
    <reaction evidence="11">
        <text>a 5,6-dihydrouridine in tRNA + NAD(+) = a uridine in tRNA + NADH + H(+)</text>
        <dbReference type="Rhea" id="RHEA:54452"/>
        <dbReference type="Rhea" id="RHEA-COMP:13339"/>
        <dbReference type="Rhea" id="RHEA-COMP:13887"/>
        <dbReference type="ChEBI" id="CHEBI:15378"/>
        <dbReference type="ChEBI" id="CHEBI:57540"/>
        <dbReference type="ChEBI" id="CHEBI:57945"/>
        <dbReference type="ChEBI" id="CHEBI:65315"/>
        <dbReference type="ChEBI" id="CHEBI:74443"/>
    </reaction>
</comment>
<organism evidence="16 17">
    <name type="scientific">Niveispirillum lacus</name>
    <dbReference type="NCBI Taxonomy" id="1981099"/>
    <lineage>
        <taxon>Bacteria</taxon>
        <taxon>Pseudomonadati</taxon>
        <taxon>Pseudomonadota</taxon>
        <taxon>Alphaproteobacteria</taxon>
        <taxon>Rhodospirillales</taxon>
        <taxon>Azospirillaceae</taxon>
        <taxon>Niveispirillum</taxon>
    </lineage>
</organism>
<keyword evidence="8" id="KW-0694">RNA-binding</keyword>
<dbReference type="Proteomes" id="UP000216998">
    <property type="component" value="Unassembled WGS sequence"/>
</dbReference>
<keyword evidence="17" id="KW-1185">Reference proteome</keyword>
<dbReference type="PROSITE" id="PS01136">
    <property type="entry name" value="UPF0034"/>
    <property type="match status" value="1"/>
</dbReference>
<keyword evidence="6 12" id="KW-0819">tRNA processing</keyword>
<evidence type="ECO:0000256" key="10">
    <source>
        <dbReference type="ARBA" id="ARBA00048205"/>
    </source>
</evidence>
<dbReference type="Gene3D" id="1.10.1200.80">
    <property type="entry name" value="Putative flavin oxidoreducatase, domain 2"/>
    <property type="match status" value="1"/>
</dbReference>
<dbReference type="AlphaFoldDB" id="A0A255YVW2"/>
<feature type="binding site" evidence="14">
    <location>
        <position position="146"/>
    </location>
    <ligand>
        <name>FMN</name>
        <dbReference type="ChEBI" id="CHEBI:58210"/>
    </ligand>
</feature>
<dbReference type="EMBL" id="NOXU01000031">
    <property type="protein sequence ID" value="OYQ32824.1"/>
    <property type="molecule type" value="Genomic_DNA"/>
</dbReference>
<dbReference type="GO" id="GO:0017150">
    <property type="term" value="F:tRNA dihydrouridine synthase activity"/>
    <property type="evidence" value="ECO:0007669"/>
    <property type="project" value="InterPro"/>
</dbReference>
<keyword evidence="9 12" id="KW-0560">Oxidoreductase</keyword>
<dbReference type="OrthoDB" id="9783413at2"/>
<evidence type="ECO:0000256" key="3">
    <source>
        <dbReference type="ARBA" id="ARBA00022555"/>
    </source>
</evidence>
<comment type="cofactor">
    <cofactor evidence="1 12 14">
        <name>FMN</name>
        <dbReference type="ChEBI" id="CHEBI:58210"/>
    </cofactor>
</comment>
<dbReference type="InterPro" id="IPR013785">
    <property type="entry name" value="Aldolase_TIM"/>
</dbReference>
<evidence type="ECO:0000313" key="16">
    <source>
        <dbReference type="EMBL" id="OYQ32824.1"/>
    </source>
</evidence>
<feature type="domain" description="DUS-like FMN-binding" evidence="15">
    <location>
        <begin position="20"/>
        <end position="320"/>
    </location>
</feature>
<dbReference type="CDD" id="cd02801">
    <property type="entry name" value="DUS_like_FMN"/>
    <property type="match status" value="1"/>
</dbReference>
<evidence type="ECO:0000256" key="9">
    <source>
        <dbReference type="ARBA" id="ARBA00023002"/>
    </source>
</evidence>
<evidence type="ECO:0000256" key="11">
    <source>
        <dbReference type="ARBA" id="ARBA00048802"/>
    </source>
</evidence>